<reference evidence="2" key="2">
    <citation type="submission" date="2025-08" db="UniProtKB">
        <authorList>
            <consortium name="Ensembl"/>
        </authorList>
    </citation>
    <scope>IDENTIFICATION</scope>
</reference>
<dbReference type="AlphaFoldDB" id="A0A803WC30"/>
<proteinExistence type="predicted"/>
<keyword evidence="3" id="KW-1185">Reference proteome</keyword>
<sequence length="89" mass="10008">IRLPLAREPPFQSQHFQRVSRELGREEVSVPGGASRRVPRGLGRATAREWPNEVTGSGRRLMVPSLRRIISCLRPKVTQDLPPCLLQVS</sequence>
<dbReference type="Proteomes" id="UP000016665">
    <property type="component" value="Chromosome 1"/>
</dbReference>
<reference evidence="2 3" key="1">
    <citation type="journal article" date="2012" name="Nature">
        <title>The genomic landscape of species divergence in Ficedula flycatchers.</title>
        <authorList>
            <person name="Ellegren H."/>
            <person name="Smeds L."/>
            <person name="Burri R."/>
            <person name="Olason P.I."/>
            <person name="Backstrom N."/>
            <person name="Kawakami T."/>
            <person name="Kunstner A."/>
            <person name="Makinen H."/>
            <person name="Nadachowska-Brzyska K."/>
            <person name="Qvarnstrom A."/>
            <person name="Uebbing S."/>
            <person name="Wolf J.B."/>
        </authorList>
    </citation>
    <scope>NUCLEOTIDE SEQUENCE [LARGE SCALE GENOMIC DNA]</scope>
</reference>
<evidence type="ECO:0000313" key="3">
    <source>
        <dbReference type="Proteomes" id="UP000016665"/>
    </source>
</evidence>
<evidence type="ECO:0000256" key="1">
    <source>
        <dbReference type="SAM" id="MobiDB-lite"/>
    </source>
</evidence>
<organism evidence="2 3">
    <name type="scientific">Ficedula albicollis</name>
    <name type="common">Collared flycatcher</name>
    <name type="synonym">Muscicapa albicollis</name>
    <dbReference type="NCBI Taxonomy" id="59894"/>
    <lineage>
        <taxon>Eukaryota</taxon>
        <taxon>Metazoa</taxon>
        <taxon>Chordata</taxon>
        <taxon>Craniata</taxon>
        <taxon>Vertebrata</taxon>
        <taxon>Euteleostomi</taxon>
        <taxon>Archelosauria</taxon>
        <taxon>Archosauria</taxon>
        <taxon>Dinosauria</taxon>
        <taxon>Saurischia</taxon>
        <taxon>Theropoda</taxon>
        <taxon>Coelurosauria</taxon>
        <taxon>Aves</taxon>
        <taxon>Neognathae</taxon>
        <taxon>Neoaves</taxon>
        <taxon>Telluraves</taxon>
        <taxon>Australaves</taxon>
        <taxon>Passeriformes</taxon>
        <taxon>Muscicapidae</taxon>
        <taxon>Ficedula</taxon>
    </lineage>
</organism>
<name>A0A803WC30_FICAL</name>
<feature type="region of interest" description="Disordered" evidence="1">
    <location>
        <begin position="8"/>
        <end position="44"/>
    </location>
</feature>
<accession>A0A803WC30</accession>
<evidence type="ECO:0000313" key="2">
    <source>
        <dbReference type="Ensembl" id="ENSFALP00000032536.1"/>
    </source>
</evidence>
<protein>
    <submittedName>
        <fullName evidence="2">Uncharacterized protein</fullName>
    </submittedName>
</protein>
<reference evidence="2" key="3">
    <citation type="submission" date="2025-09" db="UniProtKB">
        <authorList>
            <consortium name="Ensembl"/>
        </authorList>
    </citation>
    <scope>IDENTIFICATION</scope>
</reference>
<dbReference type="Ensembl" id="ENSFALT00000041899.1">
    <property type="protein sequence ID" value="ENSFALP00000032536.1"/>
    <property type="gene ID" value="ENSFALG00000025892.1"/>
</dbReference>
<feature type="compositionally biased region" description="Basic and acidic residues" evidence="1">
    <location>
        <begin position="19"/>
        <end position="28"/>
    </location>
</feature>